<dbReference type="CDD" id="cd10283">
    <property type="entry name" value="MnuA_DNase1-like"/>
    <property type="match status" value="1"/>
</dbReference>
<keyword evidence="1" id="KW-0732">Signal</keyword>
<dbReference type="eggNOG" id="COG2374">
    <property type="taxonomic scope" value="Bacteria"/>
</dbReference>
<dbReference type="InterPro" id="IPR005135">
    <property type="entry name" value="Endo/exonuclease/phosphatase"/>
</dbReference>
<organism evidence="3 4">
    <name type="scientific">Alishewanella jeotgali KCTC 22429</name>
    <dbReference type="NCBI Taxonomy" id="1129374"/>
    <lineage>
        <taxon>Bacteria</taxon>
        <taxon>Pseudomonadati</taxon>
        <taxon>Pseudomonadota</taxon>
        <taxon>Gammaproteobacteria</taxon>
        <taxon>Alteromonadales</taxon>
        <taxon>Alteromonadaceae</taxon>
        <taxon>Alishewanella</taxon>
    </lineage>
</organism>
<keyword evidence="4" id="KW-1185">Reference proteome</keyword>
<evidence type="ECO:0000313" key="3">
    <source>
        <dbReference type="EMBL" id="EHR41629.1"/>
    </source>
</evidence>
<dbReference type="NCBIfam" id="NF033681">
    <property type="entry name" value="ExeM_NucH_DNase"/>
    <property type="match status" value="1"/>
</dbReference>
<dbReference type="PATRIC" id="fig|1129374.4.peg.1123"/>
<accession>H3ZCP9</accession>
<evidence type="ECO:0000256" key="1">
    <source>
        <dbReference type="SAM" id="SignalP"/>
    </source>
</evidence>
<evidence type="ECO:0000313" key="4">
    <source>
        <dbReference type="Proteomes" id="UP000012046"/>
    </source>
</evidence>
<feature type="signal peptide" evidence="1">
    <location>
        <begin position="1"/>
        <end position="21"/>
    </location>
</feature>
<dbReference type="Pfam" id="PF03372">
    <property type="entry name" value="Exo_endo_phos"/>
    <property type="match status" value="1"/>
</dbReference>
<dbReference type="InterPro" id="IPR047971">
    <property type="entry name" value="ExeM-like"/>
</dbReference>
<dbReference type="InterPro" id="IPR036691">
    <property type="entry name" value="Endo/exonu/phosph_ase_sf"/>
</dbReference>
<dbReference type="AlphaFoldDB" id="H3ZCP9"/>
<gene>
    <name evidence="3" type="ORF">AJE_05611</name>
</gene>
<reference evidence="3 4" key="1">
    <citation type="journal article" date="2012" name="J. Bacteriol.">
        <title>Genome Sequence of Extracellular-Protease-Producing Alishewanella jeotgali Isolated from Traditional Korean Fermented Seafood.</title>
        <authorList>
            <person name="Jung J."/>
            <person name="Chun J."/>
            <person name="Park W."/>
        </authorList>
    </citation>
    <scope>NUCLEOTIDE SEQUENCE [LARGE SCALE GENOMIC DNA]</scope>
    <source>
        <strain evidence="3 4">KCTC 22429</strain>
    </source>
</reference>
<evidence type="ECO:0000259" key="2">
    <source>
        <dbReference type="Pfam" id="PF03372"/>
    </source>
</evidence>
<dbReference type="PANTHER" id="PTHR42834">
    <property type="entry name" value="ENDONUCLEASE/EXONUCLEASE/PHOSPHATASE FAMILY PROTEIN (AFU_ORTHOLOGUE AFUA_3G09210)"/>
    <property type="match status" value="1"/>
</dbReference>
<dbReference type="CDD" id="cd04486">
    <property type="entry name" value="YhcR_OBF_like"/>
    <property type="match status" value="1"/>
</dbReference>
<dbReference type="PANTHER" id="PTHR42834:SF1">
    <property type="entry name" value="ENDONUCLEASE_EXONUCLEASE_PHOSPHATASE FAMILY PROTEIN (AFU_ORTHOLOGUE AFUA_3G09210)"/>
    <property type="match status" value="1"/>
</dbReference>
<dbReference type="GO" id="GO:0003824">
    <property type="term" value="F:catalytic activity"/>
    <property type="evidence" value="ECO:0007669"/>
    <property type="project" value="InterPro"/>
</dbReference>
<dbReference type="PROSITE" id="PS51257">
    <property type="entry name" value="PROKAR_LIPOPROTEIN"/>
    <property type="match status" value="1"/>
</dbReference>
<dbReference type="SUPFAM" id="SSF56219">
    <property type="entry name" value="DNase I-like"/>
    <property type="match status" value="1"/>
</dbReference>
<dbReference type="RefSeq" id="WP_008950050.1">
    <property type="nucleotide sequence ID" value="NZ_AHTH01000011.1"/>
</dbReference>
<sequence length="592" mass="64572">MKKSLWLSLSSLLLLTACQQAPVSCEAESHSIAQVQGRGIESPLLGQQVSIQGVVLGVVYADGPMPGLMLQSQVPDQDPLTAEGIFVALNNAEQYQAGQLLSVRGTVAEVEQLTSLIDAEVLSDCGKAELAPLSLTLPLPAELSWEAYEGMWLRIEQPLVVTDSYNLGRYGEIMLADQRLMVPTQVVTPGAAAQQLAAENDRRSILLDDGHYQQNPDPLPYPDTGLSAYNSLRVGDQVLNIEGILHQDERGYRLLPTAKPSFITTNPRPAAPDKTAADELRIASYNVLNFFTGHGQENAFPTRRGARNAAELARQQAKLVEALLALDADIIGLLELENNGYAEGSASATLLAALNARSSEPYQQVVLADAPGSDDIKVGLFYRASRVTAVGQAASQTAAPFTRLHRPPVAQSFRHHASEQVVTVAINHFKSKGSCPRTGNADYDAQRDQGDGQACWNAARVEAATALHQWLATTPTGVTTTYQVIMGDFNAYRQEDPIRWFEQQGWQYLDDGKAASYSFVFRGQSGSLDHLLTTPALAEKMVGFTHWPINADEPVLLDYSTRFKPASQREQLFAPNPYRSSDHDPILATFRF</sequence>
<name>H3ZCP9_9ALTE</name>
<dbReference type="Proteomes" id="UP000012046">
    <property type="component" value="Unassembled WGS sequence"/>
</dbReference>
<dbReference type="EMBL" id="AHTH01000011">
    <property type="protein sequence ID" value="EHR41629.1"/>
    <property type="molecule type" value="Genomic_DNA"/>
</dbReference>
<comment type="caution">
    <text evidence="3">The sequence shown here is derived from an EMBL/GenBank/DDBJ whole genome shotgun (WGS) entry which is preliminary data.</text>
</comment>
<protein>
    <recommendedName>
        <fullName evidence="2">Endonuclease/exonuclease/phosphatase domain-containing protein</fullName>
    </recommendedName>
</protein>
<feature type="chain" id="PRO_5003591704" description="Endonuclease/exonuclease/phosphatase domain-containing protein" evidence="1">
    <location>
        <begin position="22"/>
        <end position="592"/>
    </location>
</feature>
<dbReference type="STRING" id="1129374.AJE_05611"/>
<proteinExistence type="predicted"/>
<feature type="domain" description="Endonuclease/exonuclease/phosphatase" evidence="2">
    <location>
        <begin position="283"/>
        <end position="583"/>
    </location>
</feature>
<dbReference type="Gene3D" id="3.60.10.10">
    <property type="entry name" value="Endonuclease/exonuclease/phosphatase"/>
    <property type="match status" value="1"/>
</dbReference>